<dbReference type="InterPro" id="IPR030678">
    <property type="entry name" value="Peptide/Ni-bd"/>
</dbReference>
<dbReference type="OrthoDB" id="9803988at2"/>
<protein>
    <submittedName>
        <fullName evidence="5">Hemin-binding lipoprotein</fullName>
    </submittedName>
</protein>
<dbReference type="RefSeq" id="WP_115734276.1">
    <property type="nucleotide sequence ID" value="NZ_BAAAVY010000001.1"/>
</dbReference>
<dbReference type="GO" id="GO:0043190">
    <property type="term" value="C:ATP-binding cassette (ABC) transporter complex"/>
    <property type="evidence" value="ECO:0007669"/>
    <property type="project" value="InterPro"/>
</dbReference>
<dbReference type="EMBL" id="UFSM01000002">
    <property type="protein sequence ID" value="SUY28675.1"/>
    <property type="molecule type" value="Genomic_DNA"/>
</dbReference>
<dbReference type="CDD" id="cd08503">
    <property type="entry name" value="PBP2_NikA_DppA_OppA_like_17"/>
    <property type="match status" value="1"/>
</dbReference>
<organism evidence="5 6">
    <name type="scientific">Aminobacter aminovorans</name>
    <name type="common">Chelatobacter heintzii</name>
    <dbReference type="NCBI Taxonomy" id="83263"/>
    <lineage>
        <taxon>Bacteria</taxon>
        <taxon>Pseudomonadati</taxon>
        <taxon>Pseudomonadota</taxon>
        <taxon>Alphaproteobacteria</taxon>
        <taxon>Hyphomicrobiales</taxon>
        <taxon>Phyllobacteriaceae</taxon>
        <taxon>Aminobacter</taxon>
    </lineage>
</organism>
<dbReference type="Gene3D" id="3.90.76.10">
    <property type="entry name" value="Dipeptide-binding Protein, Domain 1"/>
    <property type="match status" value="1"/>
</dbReference>
<dbReference type="PANTHER" id="PTHR30290:SF38">
    <property type="entry name" value="D,D-DIPEPTIDE-BINDING PERIPLASMIC PROTEIN DDPA-RELATED"/>
    <property type="match status" value="1"/>
</dbReference>
<comment type="similarity">
    <text evidence="2">Belongs to the bacterial solute-binding protein 5 family.</text>
</comment>
<comment type="subcellular location">
    <subcellularLocation>
        <location evidence="1">Periplasm</location>
    </subcellularLocation>
</comment>
<dbReference type="PANTHER" id="PTHR30290">
    <property type="entry name" value="PERIPLASMIC BINDING COMPONENT OF ABC TRANSPORTER"/>
    <property type="match status" value="1"/>
</dbReference>
<reference evidence="5 6" key="1">
    <citation type="submission" date="2018-06" db="EMBL/GenBank/DDBJ databases">
        <authorList>
            <consortium name="Pathogen Informatics"/>
            <person name="Doyle S."/>
        </authorList>
    </citation>
    <scope>NUCLEOTIDE SEQUENCE [LARGE SCALE GENOMIC DNA]</scope>
    <source>
        <strain evidence="5 6">NCTC10684</strain>
    </source>
</reference>
<dbReference type="PROSITE" id="PS51318">
    <property type="entry name" value="TAT"/>
    <property type="match status" value="1"/>
</dbReference>
<dbReference type="GO" id="GO:0030288">
    <property type="term" value="C:outer membrane-bounded periplasmic space"/>
    <property type="evidence" value="ECO:0007669"/>
    <property type="project" value="UniProtKB-ARBA"/>
</dbReference>
<gene>
    <name evidence="5" type="primary">hbpA_9</name>
    <name evidence="5" type="ORF">NCTC10684_05289</name>
</gene>
<dbReference type="GO" id="GO:1904680">
    <property type="term" value="F:peptide transmembrane transporter activity"/>
    <property type="evidence" value="ECO:0007669"/>
    <property type="project" value="TreeGrafter"/>
</dbReference>
<accession>A0A381IL76</accession>
<dbReference type="SUPFAM" id="SSF53850">
    <property type="entry name" value="Periplasmic binding protein-like II"/>
    <property type="match status" value="1"/>
</dbReference>
<dbReference type="InterPro" id="IPR000914">
    <property type="entry name" value="SBP_5_dom"/>
</dbReference>
<keyword evidence="3" id="KW-0732">Signal</keyword>
<evidence type="ECO:0000256" key="2">
    <source>
        <dbReference type="ARBA" id="ARBA00005695"/>
    </source>
</evidence>
<evidence type="ECO:0000313" key="6">
    <source>
        <dbReference type="Proteomes" id="UP000254701"/>
    </source>
</evidence>
<sequence length="547" mass="60855">MNNRNHDEKPIPPAVAQMARMAKAGRMDRREFLTIASTMGLSAATAYALAGLAMPVAALAATPQKGGVLRVAMPVKELKDPRTFDWGEMGNLGRQFLEPFVKYTANYTFEPMLLESWDVNDDATQYVLHLRKGVKWNNGDDFTAEDAIFNIIRWCDKKTPGNSMAGRMAALVDPATGKARADAIAKVDDHTVKLSLSKSDISLIANFADFPALIVHRSYEQTGSELVQHPIGTGPFELVSFETSVRAVYKRRDGWWGGETYLDGVEFIDYGTDPNALASAFEAGEVDANFETTGDQIQVLDSMGLSRSEAQTAATAVARFNVTNKPYDDQRVRNAMQLAVDNAAVLELGYSGRGNVAENHHVCPIHPEYFPLPKLERNLEKAAALMKEAGVVDFEHELISSDDDWHRGTADAIAGQLREAGFKIKRTVLPSSTFWNDWTKYPFSLTGWTMRPLGVQILALAYRSGEAWNETGFANEEFDTKLNEALSISDVEKRRSAMEDIEKILQGSGVIIQPYWRKVFAHFVPKVKDHHAHPLLQIQLEKVWLES</sequence>
<keyword evidence="5" id="KW-0449">Lipoprotein</keyword>
<dbReference type="GO" id="GO:0015833">
    <property type="term" value="P:peptide transport"/>
    <property type="evidence" value="ECO:0007669"/>
    <property type="project" value="TreeGrafter"/>
</dbReference>
<evidence type="ECO:0000313" key="5">
    <source>
        <dbReference type="EMBL" id="SUY28675.1"/>
    </source>
</evidence>
<dbReference type="AlphaFoldDB" id="A0A381IL76"/>
<dbReference type="Gene3D" id="3.10.105.10">
    <property type="entry name" value="Dipeptide-binding Protein, Domain 3"/>
    <property type="match status" value="1"/>
</dbReference>
<dbReference type="Pfam" id="PF00496">
    <property type="entry name" value="SBP_bac_5"/>
    <property type="match status" value="1"/>
</dbReference>
<dbReference type="Gene3D" id="3.40.190.10">
    <property type="entry name" value="Periplasmic binding protein-like II"/>
    <property type="match status" value="1"/>
</dbReference>
<evidence type="ECO:0000259" key="4">
    <source>
        <dbReference type="Pfam" id="PF00496"/>
    </source>
</evidence>
<evidence type="ECO:0000256" key="3">
    <source>
        <dbReference type="ARBA" id="ARBA00022729"/>
    </source>
</evidence>
<dbReference type="InterPro" id="IPR006311">
    <property type="entry name" value="TAT_signal"/>
</dbReference>
<name>A0A381IL76_AMIAI</name>
<dbReference type="Proteomes" id="UP000254701">
    <property type="component" value="Unassembled WGS sequence"/>
</dbReference>
<dbReference type="PIRSF" id="PIRSF002741">
    <property type="entry name" value="MppA"/>
    <property type="match status" value="1"/>
</dbReference>
<evidence type="ECO:0000256" key="1">
    <source>
        <dbReference type="ARBA" id="ARBA00004418"/>
    </source>
</evidence>
<dbReference type="InterPro" id="IPR039424">
    <property type="entry name" value="SBP_5"/>
</dbReference>
<feature type="domain" description="Solute-binding protein family 5" evidence="4">
    <location>
        <begin position="109"/>
        <end position="452"/>
    </location>
</feature>
<proteinExistence type="inferred from homology"/>